<dbReference type="EMBL" id="FLOB01000002">
    <property type="protein sequence ID" value="SBS27630.1"/>
    <property type="molecule type" value="Genomic_DNA"/>
</dbReference>
<keyword evidence="1" id="KW-0472">Membrane</keyword>
<dbReference type="AlphaFoldDB" id="A0A1A8T8J6"/>
<feature type="transmembrane region" description="Helical" evidence="1">
    <location>
        <begin position="20"/>
        <end position="40"/>
    </location>
</feature>
<protein>
    <submittedName>
        <fullName evidence="2">Uncharacterized protein</fullName>
    </submittedName>
</protein>
<organism evidence="2 3">
    <name type="scientific">Marinomonas spartinae</name>
    <dbReference type="NCBI Taxonomy" id="1792290"/>
    <lineage>
        <taxon>Bacteria</taxon>
        <taxon>Pseudomonadati</taxon>
        <taxon>Pseudomonadota</taxon>
        <taxon>Gammaproteobacteria</taxon>
        <taxon>Oceanospirillales</taxon>
        <taxon>Oceanospirillaceae</taxon>
        <taxon>Marinomonas</taxon>
    </lineage>
</organism>
<dbReference type="Proteomes" id="UP000092544">
    <property type="component" value="Unassembled WGS sequence"/>
</dbReference>
<evidence type="ECO:0000313" key="2">
    <source>
        <dbReference type="EMBL" id="SBS27630.1"/>
    </source>
</evidence>
<keyword evidence="1" id="KW-1133">Transmembrane helix</keyword>
<keyword evidence="3" id="KW-1185">Reference proteome</keyword>
<accession>A0A1A8T8J6</accession>
<sequence>MLSQEDLLTPSLMGNELDFWLDGLVRWQVILLIITLVRLITL</sequence>
<evidence type="ECO:0000256" key="1">
    <source>
        <dbReference type="SAM" id="Phobius"/>
    </source>
</evidence>
<name>A0A1A8T8J6_9GAMM</name>
<dbReference type="STRING" id="1792290.MSP8886_00905"/>
<keyword evidence="1" id="KW-0812">Transmembrane</keyword>
<reference evidence="2 3" key="1">
    <citation type="submission" date="2016-06" db="EMBL/GenBank/DDBJ databases">
        <authorList>
            <person name="Kjaerup R.B."/>
            <person name="Dalgaard T.S."/>
            <person name="Juul-Madsen H.R."/>
        </authorList>
    </citation>
    <scope>NUCLEOTIDE SEQUENCE [LARGE SCALE GENOMIC DNA]</scope>
    <source>
        <strain evidence="2 3">CECT 8886</strain>
    </source>
</reference>
<evidence type="ECO:0000313" key="3">
    <source>
        <dbReference type="Proteomes" id="UP000092544"/>
    </source>
</evidence>
<proteinExistence type="predicted"/>
<gene>
    <name evidence="2" type="ORF">MSP8886_00905</name>
</gene>